<keyword evidence="2" id="KW-1185">Reference proteome</keyword>
<name>A0A5B7JTW3_PORTR</name>
<dbReference type="EMBL" id="VSRR010112470">
    <property type="protein sequence ID" value="MPC98045.1"/>
    <property type="molecule type" value="Genomic_DNA"/>
</dbReference>
<organism evidence="1 2">
    <name type="scientific">Portunus trituberculatus</name>
    <name type="common">Swimming crab</name>
    <name type="synonym">Neptunus trituberculatus</name>
    <dbReference type="NCBI Taxonomy" id="210409"/>
    <lineage>
        <taxon>Eukaryota</taxon>
        <taxon>Metazoa</taxon>
        <taxon>Ecdysozoa</taxon>
        <taxon>Arthropoda</taxon>
        <taxon>Crustacea</taxon>
        <taxon>Multicrustacea</taxon>
        <taxon>Malacostraca</taxon>
        <taxon>Eumalacostraca</taxon>
        <taxon>Eucarida</taxon>
        <taxon>Decapoda</taxon>
        <taxon>Pleocyemata</taxon>
        <taxon>Brachyura</taxon>
        <taxon>Eubrachyura</taxon>
        <taxon>Portunoidea</taxon>
        <taxon>Portunidae</taxon>
        <taxon>Portuninae</taxon>
        <taxon>Portunus</taxon>
    </lineage>
</organism>
<protein>
    <submittedName>
        <fullName evidence="1">Uncharacterized protein</fullName>
    </submittedName>
</protein>
<accession>A0A5B7JTW3</accession>
<evidence type="ECO:0000313" key="1">
    <source>
        <dbReference type="EMBL" id="MPC98045.1"/>
    </source>
</evidence>
<evidence type="ECO:0000313" key="2">
    <source>
        <dbReference type="Proteomes" id="UP000324222"/>
    </source>
</evidence>
<dbReference type="AlphaFoldDB" id="A0A5B7JTW3"/>
<gene>
    <name evidence="1" type="ORF">E2C01_093395</name>
</gene>
<dbReference type="OrthoDB" id="6363921at2759"/>
<sequence>MAAITIRHSIAVHKPNDEGFGSKEEQGKDKTWELLTQYVPNTRLLESVNGEVTYSLPINDAAGNTNSRMLVTEPAFPITERAQSLKTNLRVGLRPHHTPHTGKARPHPLELYPVPFYC</sequence>
<proteinExistence type="predicted"/>
<dbReference type="Proteomes" id="UP000324222">
    <property type="component" value="Unassembled WGS sequence"/>
</dbReference>
<reference evidence="1 2" key="1">
    <citation type="submission" date="2019-05" db="EMBL/GenBank/DDBJ databases">
        <title>Another draft genome of Portunus trituberculatus and its Hox gene families provides insights of decapod evolution.</title>
        <authorList>
            <person name="Jeong J.-H."/>
            <person name="Song I."/>
            <person name="Kim S."/>
            <person name="Choi T."/>
            <person name="Kim D."/>
            <person name="Ryu S."/>
            <person name="Kim W."/>
        </authorList>
    </citation>
    <scope>NUCLEOTIDE SEQUENCE [LARGE SCALE GENOMIC DNA]</scope>
    <source>
        <tissue evidence="1">Muscle</tissue>
    </source>
</reference>
<comment type="caution">
    <text evidence="1">The sequence shown here is derived from an EMBL/GenBank/DDBJ whole genome shotgun (WGS) entry which is preliminary data.</text>
</comment>